<dbReference type="EMBL" id="FZOG01000005">
    <property type="protein sequence ID" value="SNS82572.1"/>
    <property type="molecule type" value="Genomic_DNA"/>
</dbReference>
<dbReference type="GO" id="GO:0006979">
    <property type="term" value="P:response to oxidative stress"/>
    <property type="evidence" value="ECO:0007669"/>
    <property type="project" value="InterPro"/>
</dbReference>
<evidence type="ECO:0000313" key="3">
    <source>
        <dbReference type="Proteomes" id="UP000242915"/>
    </source>
</evidence>
<organism evidence="2 3">
    <name type="scientific">Pseudomonas segetis</name>
    <dbReference type="NCBI Taxonomy" id="298908"/>
    <lineage>
        <taxon>Bacteria</taxon>
        <taxon>Pseudomonadati</taxon>
        <taxon>Pseudomonadota</taxon>
        <taxon>Gammaproteobacteria</taxon>
        <taxon>Pseudomonadales</taxon>
        <taxon>Pseudomonadaceae</taxon>
        <taxon>Pseudomonas</taxon>
    </lineage>
</organism>
<dbReference type="InterPro" id="IPR036102">
    <property type="entry name" value="OsmC/Ohrsf"/>
</dbReference>
<accession>A0A239HMN1</accession>
<protein>
    <submittedName>
        <fullName evidence="2">Peroxiredoxin, Ohr subfamily</fullName>
    </submittedName>
</protein>
<dbReference type="PANTHER" id="PTHR33797:SF2">
    <property type="entry name" value="ORGANIC HYDROPEROXIDE RESISTANCE PROTEIN-LIKE"/>
    <property type="match status" value="1"/>
</dbReference>
<gene>
    <name evidence="2" type="ORF">SAMN05216255_3483</name>
</gene>
<keyword evidence="3" id="KW-1185">Reference proteome</keyword>
<dbReference type="PANTHER" id="PTHR33797">
    <property type="entry name" value="ORGANIC HYDROPEROXIDE RESISTANCE PROTEIN-LIKE"/>
    <property type="match status" value="1"/>
</dbReference>
<evidence type="ECO:0000256" key="1">
    <source>
        <dbReference type="ARBA" id="ARBA00007378"/>
    </source>
</evidence>
<dbReference type="Gene3D" id="2.20.25.10">
    <property type="match status" value="1"/>
</dbReference>
<dbReference type="Gene3D" id="3.30.300.20">
    <property type="match status" value="1"/>
</dbReference>
<dbReference type="AlphaFoldDB" id="A0A239HMN1"/>
<dbReference type="InterPro" id="IPR019953">
    <property type="entry name" value="OHR"/>
</dbReference>
<dbReference type="RefSeq" id="WP_029529626.1">
    <property type="nucleotide sequence ID" value="NZ_FZOG01000005.1"/>
</dbReference>
<proteinExistence type="inferred from homology"/>
<dbReference type="Pfam" id="PF02566">
    <property type="entry name" value="OsmC"/>
    <property type="match status" value="1"/>
</dbReference>
<dbReference type="SUPFAM" id="SSF82784">
    <property type="entry name" value="OsmC-like"/>
    <property type="match status" value="1"/>
</dbReference>
<dbReference type="NCBIfam" id="TIGR03561">
    <property type="entry name" value="organ_hyd_perox"/>
    <property type="match status" value="1"/>
</dbReference>
<comment type="similarity">
    <text evidence="1">Belongs to the OsmC/Ohr family.</text>
</comment>
<dbReference type="InterPro" id="IPR015946">
    <property type="entry name" value="KH_dom-like_a/b"/>
</dbReference>
<dbReference type="InterPro" id="IPR003718">
    <property type="entry name" value="OsmC/Ohr_fam"/>
</dbReference>
<reference evidence="3" key="1">
    <citation type="submission" date="2017-06" db="EMBL/GenBank/DDBJ databases">
        <authorList>
            <person name="Varghese N."/>
            <person name="Submissions S."/>
        </authorList>
    </citation>
    <scope>NUCLEOTIDE SEQUENCE [LARGE SCALE GENOMIC DNA]</scope>
    <source>
        <strain evidence="3">CIP 108523</strain>
    </source>
</reference>
<sequence length="138" mass="14839">MISIAQTLYTGHTHTTGGREGEGRSLDGRLNVKLSPPGAPGSGCNPEQLFAIAWSASFIGALRHACNARKIGLPQDTSVDAQIDFVCAEQGFFLQARLAVYLPEFEADVAQELMDAAYHNCPYTKATQGNIDVSILRV</sequence>
<name>A0A239HMN1_9PSED</name>
<evidence type="ECO:0000313" key="2">
    <source>
        <dbReference type="EMBL" id="SNS82572.1"/>
    </source>
</evidence>
<dbReference type="Proteomes" id="UP000242915">
    <property type="component" value="Unassembled WGS sequence"/>
</dbReference>